<organism evidence="2 3">
    <name type="scientific">Nitratireductor indicus C115</name>
    <dbReference type="NCBI Taxonomy" id="1231190"/>
    <lineage>
        <taxon>Bacteria</taxon>
        <taxon>Pseudomonadati</taxon>
        <taxon>Pseudomonadota</taxon>
        <taxon>Alphaproteobacteria</taxon>
        <taxon>Hyphomicrobiales</taxon>
        <taxon>Phyllobacteriaceae</taxon>
        <taxon>Nitratireductor</taxon>
    </lineage>
</organism>
<dbReference type="InterPro" id="IPR032874">
    <property type="entry name" value="DDE_dom"/>
</dbReference>
<comment type="caution">
    <text evidence="2">The sequence shown here is derived from an EMBL/GenBank/DDBJ whole genome shotgun (WGS) entry which is preliminary data.</text>
</comment>
<dbReference type="Proteomes" id="UP000007374">
    <property type="component" value="Unassembled WGS sequence"/>
</dbReference>
<proteinExistence type="predicted"/>
<dbReference type="eggNOG" id="COG3316">
    <property type="taxonomic scope" value="Bacteria"/>
</dbReference>
<keyword evidence="3" id="KW-1185">Reference proteome</keyword>
<feature type="domain" description="DDE" evidence="1">
    <location>
        <begin position="1"/>
        <end position="45"/>
    </location>
</feature>
<dbReference type="STRING" id="721133.SAMN05216176_10721"/>
<dbReference type="EMBL" id="AMSI01000007">
    <property type="protein sequence ID" value="EKF42351.1"/>
    <property type="molecule type" value="Genomic_DNA"/>
</dbReference>
<sequence length="63" mass="6891">MDETYIKVKGGCAYLDRAVEKLSNTLDLMLSTRRNKTAATEFFASTSATLKGIEGANMICKVI</sequence>
<dbReference type="PATRIC" id="fig|1231190.3.peg.2577"/>
<dbReference type="AlphaFoldDB" id="K2P4P8"/>
<evidence type="ECO:0000313" key="2">
    <source>
        <dbReference type="EMBL" id="EKF42351.1"/>
    </source>
</evidence>
<accession>K2P4P8</accession>
<gene>
    <name evidence="2" type="ORF">NA8A_12400</name>
</gene>
<dbReference type="Pfam" id="PF13610">
    <property type="entry name" value="DDE_Tnp_IS240"/>
    <property type="match status" value="1"/>
</dbReference>
<reference evidence="2 3" key="1">
    <citation type="journal article" date="2012" name="J. Bacteriol.">
        <title>Genome Sequence of Nitratireductor indicus Type Strain C115.</title>
        <authorList>
            <person name="Lai Q."/>
            <person name="Li G."/>
            <person name="Yu Z."/>
            <person name="Shao Z."/>
        </authorList>
    </citation>
    <scope>NUCLEOTIDE SEQUENCE [LARGE SCALE GENOMIC DNA]</scope>
    <source>
        <strain evidence="2 3">C115</strain>
    </source>
</reference>
<name>K2P4P8_9HYPH</name>
<evidence type="ECO:0000259" key="1">
    <source>
        <dbReference type="Pfam" id="PF13610"/>
    </source>
</evidence>
<evidence type="ECO:0000313" key="3">
    <source>
        <dbReference type="Proteomes" id="UP000007374"/>
    </source>
</evidence>
<protein>
    <submittedName>
        <fullName evidence="2">Putative transposase</fullName>
    </submittedName>
</protein>